<evidence type="ECO:0000256" key="2">
    <source>
        <dbReference type="SAM" id="SignalP"/>
    </source>
</evidence>
<evidence type="ECO:0000313" key="4">
    <source>
        <dbReference type="EMBL" id="MBY8881814.1"/>
    </source>
</evidence>
<dbReference type="PROSITE" id="PS51677">
    <property type="entry name" value="NODB"/>
    <property type="match status" value="1"/>
</dbReference>
<protein>
    <submittedName>
        <fullName evidence="4">Polysaccharide deacetylase family protein</fullName>
    </submittedName>
</protein>
<feature type="region of interest" description="Disordered" evidence="1">
    <location>
        <begin position="36"/>
        <end position="70"/>
    </location>
</feature>
<dbReference type="SUPFAM" id="SSF88713">
    <property type="entry name" value="Glycoside hydrolase/deacetylase"/>
    <property type="match status" value="1"/>
</dbReference>
<organism evidence="4 5">
    <name type="scientific">Actinacidiphila acidipaludis</name>
    <dbReference type="NCBI Taxonomy" id="2873382"/>
    <lineage>
        <taxon>Bacteria</taxon>
        <taxon>Bacillati</taxon>
        <taxon>Actinomycetota</taxon>
        <taxon>Actinomycetes</taxon>
        <taxon>Kitasatosporales</taxon>
        <taxon>Streptomycetaceae</taxon>
        <taxon>Actinacidiphila</taxon>
    </lineage>
</organism>
<feature type="signal peptide" evidence="2">
    <location>
        <begin position="1"/>
        <end position="39"/>
    </location>
</feature>
<feature type="domain" description="NodB homology" evidence="3">
    <location>
        <begin position="113"/>
        <end position="297"/>
    </location>
</feature>
<proteinExistence type="predicted"/>
<keyword evidence="2" id="KW-0732">Signal</keyword>
<dbReference type="InterPro" id="IPR050248">
    <property type="entry name" value="Polysacc_deacetylase_ArnD"/>
</dbReference>
<comment type="caution">
    <text evidence="4">The sequence shown here is derived from an EMBL/GenBank/DDBJ whole genome shotgun (WGS) entry which is preliminary data.</text>
</comment>
<dbReference type="CDD" id="cd10917">
    <property type="entry name" value="CE4_NodB_like_6s_7s"/>
    <property type="match status" value="1"/>
</dbReference>
<evidence type="ECO:0000256" key="1">
    <source>
        <dbReference type="SAM" id="MobiDB-lite"/>
    </source>
</evidence>
<dbReference type="PANTHER" id="PTHR10587:SF134">
    <property type="entry name" value="SECRETED PROTEIN"/>
    <property type="match status" value="1"/>
</dbReference>
<evidence type="ECO:0000259" key="3">
    <source>
        <dbReference type="PROSITE" id="PS51677"/>
    </source>
</evidence>
<dbReference type="InterPro" id="IPR002509">
    <property type="entry name" value="NODB_dom"/>
</dbReference>
<dbReference type="InterPro" id="IPR011330">
    <property type="entry name" value="Glyco_hydro/deAcase_b/a-brl"/>
</dbReference>
<dbReference type="EMBL" id="JAINZZ010000056">
    <property type="protein sequence ID" value="MBY8881814.1"/>
    <property type="molecule type" value="Genomic_DNA"/>
</dbReference>
<evidence type="ECO:0000313" key="5">
    <source>
        <dbReference type="Proteomes" id="UP000778578"/>
    </source>
</evidence>
<feature type="chain" id="PRO_5046151231" evidence="2">
    <location>
        <begin position="40"/>
        <end position="297"/>
    </location>
</feature>
<dbReference type="PROSITE" id="PS51257">
    <property type="entry name" value="PROKAR_LIPOPROTEIN"/>
    <property type="match status" value="1"/>
</dbReference>
<gene>
    <name evidence="4" type="ORF">K7862_29890</name>
</gene>
<dbReference type="Pfam" id="PF01522">
    <property type="entry name" value="Polysacc_deac_1"/>
    <property type="match status" value="1"/>
</dbReference>
<keyword evidence="5" id="KW-1185">Reference proteome</keyword>
<dbReference type="Gene3D" id="3.20.20.370">
    <property type="entry name" value="Glycoside hydrolase/deacetylase"/>
    <property type="match status" value="1"/>
</dbReference>
<reference evidence="4 5" key="1">
    <citation type="submission" date="2021-08" db="EMBL/GenBank/DDBJ databases">
        <title>WGS of actinomycetes from Thailand.</title>
        <authorList>
            <person name="Thawai C."/>
        </authorList>
    </citation>
    <scope>NUCLEOTIDE SEQUENCE [LARGE SCALE GENOMIC DNA]</scope>
    <source>
        <strain evidence="4 5">PLK6-54</strain>
    </source>
</reference>
<dbReference type="PANTHER" id="PTHR10587">
    <property type="entry name" value="GLYCOSYL TRANSFERASE-RELATED"/>
    <property type="match status" value="1"/>
</dbReference>
<feature type="compositionally biased region" description="Low complexity" evidence="1">
    <location>
        <begin position="43"/>
        <end position="59"/>
    </location>
</feature>
<sequence length="297" mass="32047">MRVSVRVKRAHIRRFRAVVPALAVSGVLALGGCAPSSHAAPRPTGTASGGPSASGTAAPGSGGPGKSGADRAAAFRRWGVPLLAPPPPPPAVKPVRTGGGVIPVVSRVPTTRKIVFVTFDDGAEKDPRFVAMMRDLKVPFTMFLTDSIIKNDYGFFKPLQALGNPIEDHTLTHPDLRTRTFAQQHTEICGQQARLTHEYGTRPGLFRPPYGAYDSATRAAVKACGGLRAIILWRESMQIKNVAFQDPAKHFHPGDIILAHFRGPSELKGETMTVMVRNMLREIARQGYTVAPLEDYV</sequence>
<accession>A0ABS7QF72</accession>
<name>A0ABS7QF72_9ACTN</name>
<dbReference type="Proteomes" id="UP000778578">
    <property type="component" value="Unassembled WGS sequence"/>
</dbReference>